<evidence type="ECO:0000313" key="2">
    <source>
        <dbReference type="EMBL" id="AYF32169.1"/>
    </source>
</evidence>
<accession>A0A386WYM3</accession>
<dbReference type="KEGG" id="mtua:CSH63_32975"/>
<dbReference type="PROSITE" id="PS51257">
    <property type="entry name" value="PROKAR_LIPOPROTEIN"/>
    <property type="match status" value="1"/>
</dbReference>
<keyword evidence="1" id="KW-1133">Transmembrane helix</keyword>
<sequence>MAACAPRPPAAAAQGRGCPVIAVVLVLWAACVGLLGWIVLLLAADPRPPVVVRARAVITRPAAPPVGPDRPLVNPLFAAHIAAESARFAAARRADRPRVRFAVGVSRTGAAAVAAARMDGYTAALPDGWRRPYPSNGATT</sequence>
<keyword evidence="1" id="KW-0472">Membrane</keyword>
<dbReference type="Proteomes" id="UP000267804">
    <property type="component" value="Chromosome"/>
</dbReference>
<evidence type="ECO:0000256" key="1">
    <source>
        <dbReference type="SAM" id="Phobius"/>
    </source>
</evidence>
<gene>
    <name evidence="2" type="ORF">CSH63_32975</name>
</gene>
<feature type="transmembrane region" description="Helical" evidence="1">
    <location>
        <begin position="20"/>
        <end position="43"/>
    </location>
</feature>
<organism evidence="2 3">
    <name type="scientific">Micromonospora tulbaghiae</name>
    <dbReference type="NCBI Taxonomy" id="479978"/>
    <lineage>
        <taxon>Bacteria</taxon>
        <taxon>Bacillati</taxon>
        <taxon>Actinomycetota</taxon>
        <taxon>Actinomycetes</taxon>
        <taxon>Micromonosporales</taxon>
        <taxon>Micromonosporaceae</taxon>
        <taxon>Micromonospora</taxon>
    </lineage>
</organism>
<dbReference type="EMBL" id="CP024087">
    <property type="protein sequence ID" value="AYF32169.1"/>
    <property type="molecule type" value="Genomic_DNA"/>
</dbReference>
<evidence type="ECO:0000313" key="3">
    <source>
        <dbReference type="Proteomes" id="UP000267804"/>
    </source>
</evidence>
<reference evidence="2 3" key="1">
    <citation type="submission" date="2017-10" db="EMBL/GenBank/DDBJ databases">
        <title>Integration of genomic and chemical information greatly accelerates assignment of the full stereostructure of myelolactone, a potent inhibitor of myeloma from a marine-derived Micromonospora.</title>
        <authorList>
            <person name="Kim M.C."/>
            <person name="Machado H."/>
            <person name="Jensen P.R."/>
            <person name="Fenical W."/>
        </authorList>
    </citation>
    <scope>NUCLEOTIDE SEQUENCE [LARGE SCALE GENOMIC DNA]</scope>
    <source>
        <strain evidence="2 3">CNY-010</strain>
    </source>
</reference>
<protein>
    <submittedName>
        <fullName evidence="2">Uncharacterized protein</fullName>
    </submittedName>
</protein>
<name>A0A386WYM3_9ACTN</name>
<dbReference type="AlphaFoldDB" id="A0A386WYM3"/>
<keyword evidence="1" id="KW-0812">Transmembrane</keyword>
<proteinExistence type="predicted"/>